<dbReference type="Proteomes" id="UP000001593">
    <property type="component" value="Unassembled WGS sequence"/>
</dbReference>
<keyword evidence="3" id="KW-1185">Reference proteome</keyword>
<reference evidence="2 3" key="1">
    <citation type="journal article" date="2007" name="Science">
        <title>Sea anemone genome reveals ancestral eumetazoan gene repertoire and genomic organization.</title>
        <authorList>
            <person name="Putnam N.H."/>
            <person name="Srivastava M."/>
            <person name="Hellsten U."/>
            <person name="Dirks B."/>
            <person name="Chapman J."/>
            <person name="Salamov A."/>
            <person name="Terry A."/>
            <person name="Shapiro H."/>
            <person name="Lindquist E."/>
            <person name="Kapitonov V.V."/>
            <person name="Jurka J."/>
            <person name="Genikhovich G."/>
            <person name="Grigoriev I.V."/>
            <person name="Lucas S.M."/>
            <person name="Steele R.E."/>
            <person name="Finnerty J.R."/>
            <person name="Technau U."/>
            <person name="Martindale M.Q."/>
            <person name="Rokhsar D.S."/>
        </authorList>
    </citation>
    <scope>NUCLEOTIDE SEQUENCE [LARGE SCALE GENOMIC DNA]</scope>
    <source>
        <strain evidence="3">CH2 X CH6</strain>
    </source>
</reference>
<dbReference type="EMBL" id="DS470282">
    <property type="protein sequence ID" value="EDO29790.1"/>
    <property type="molecule type" value="Genomic_DNA"/>
</dbReference>
<evidence type="ECO:0000256" key="1">
    <source>
        <dbReference type="SAM" id="MobiDB-lite"/>
    </source>
</evidence>
<dbReference type="AlphaFoldDB" id="A7T2M6"/>
<feature type="region of interest" description="Disordered" evidence="1">
    <location>
        <begin position="1"/>
        <end position="20"/>
    </location>
</feature>
<dbReference type="InParanoid" id="A7T2M6"/>
<sequence length="214" mass="23988">MEKDDNTEDEKPGDDDDFMSEEEPEFHLCCLSDEFNIHKVLSKIGESVKEGIKPCKNHFYWSARSTTNGNGLVISAKFKSFLSHITNKHTDLDDPLFNRCARGEINTQRKCLEKDYPEFGKVEKALTVSAIKQASPMDQTSSLEGFYSVLNNYAPKMIGFSYVGMFIRGHIVLLPYVTSNTMHSAPGPVRSFASGHVVARIIEFGVRDGSHSLE</sequence>
<organism evidence="2 3">
    <name type="scientific">Nematostella vectensis</name>
    <name type="common">Starlet sea anemone</name>
    <dbReference type="NCBI Taxonomy" id="45351"/>
    <lineage>
        <taxon>Eukaryota</taxon>
        <taxon>Metazoa</taxon>
        <taxon>Cnidaria</taxon>
        <taxon>Anthozoa</taxon>
        <taxon>Hexacorallia</taxon>
        <taxon>Actiniaria</taxon>
        <taxon>Edwardsiidae</taxon>
        <taxon>Nematostella</taxon>
    </lineage>
</organism>
<dbReference type="PANTHER" id="PTHR31751:SF42">
    <property type="entry name" value="PROTEIN CBG10204"/>
    <property type="match status" value="1"/>
</dbReference>
<evidence type="ECO:0000313" key="2">
    <source>
        <dbReference type="EMBL" id="EDO29790.1"/>
    </source>
</evidence>
<accession>A7T2M6</accession>
<dbReference type="HOGENOM" id="CLU_1290353_0_0_1"/>
<protein>
    <submittedName>
        <fullName evidence="2">Uncharacterized protein</fullName>
    </submittedName>
</protein>
<evidence type="ECO:0000313" key="3">
    <source>
        <dbReference type="Proteomes" id="UP000001593"/>
    </source>
</evidence>
<gene>
    <name evidence="2" type="ORF">NEMVEDRAFT_v1g221462</name>
</gene>
<proteinExistence type="predicted"/>
<name>A7T2M6_NEMVE</name>
<dbReference type="PhylomeDB" id="A7T2M6"/>
<dbReference type="PANTHER" id="PTHR31751">
    <property type="entry name" value="SI:CH211-108C17.2-RELATED-RELATED"/>
    <property type="match status" value="1"/>
</dbReference>